<protein>
    <submittedName>
        <fullName evidence="1">Tryptophan synthase beta chain</fullName>
        <ecNumber evidence="1">4.2.1.20</ecNumber>
    </submittedName>
</protein>
<reference evidence="1" key="1">
    <citation type="submission" date="2018-06" db="EMBL/GenBank/DDBJ databases">
        <authorList>
            <person name="Zhirakovskaya E."/>
        </authorList>
    </citation>
    <scope>NUCLEOTIDE SEQUENCE</scope>
</reference>
<dbReference type="Gene3D" id="3.40.50.1100">
    <property type="match status" value="1"/>
</dbReference>
<sequence length="39" mass="4448">MTIDFSKYPDEHGHFGPYGGVFAPETLMAALEQLKKEYE</sequence>
<gene>
    <name evidence="1" type="ORF">MNBD_GAMMA04-228</name>
</gene>
<name>A0A3B0WDF4_9ZZZZ</name>
<dbReference type="InterPro" id="IPR036052">
    <property type="entry name" value="TrpB-like_PALP_sf"/>
</dbReference>
<dbReference type="AlphaFoldDB" id="A0A3B0WDF4"/>
<evidence type="ECO:0000313" key="1">
    <source>
        <dbReference type="EMBL" id="VAW49262.1"/>
    </source>
</evidence>
<keyword evidence="1" id="KW-0456">Lyase</keyword>
<accession>A0A3B0WDF4</accession>
<dbReference type="EC" id="4.2.1.20" evidence="1"/>
<dbReference type="GO" id="GO:0004834">
    <property type="term" value="F:tryptophan synthase activity"/>
    <property type="evidence" value="ECO:0007669"/>
    <property type="project" value="UniProtKB-EC"/>
</dbReference>
<feature type="non-terminal residue" evidence="1">
    <location>
        <position position="39"/>
    </location>
</feature>
<organism evidence="1">
    <name type="scientific">hydrothermal vent metagenome</name>
    <dbReference type="NCBI Taxonomy" id="652676"/>
    <lineage>
        <taxon>unclassified sequences</taxon>
        <taxon>metagenomes</taxon>
        <taxon>ecological metagenomes</taxon>
    </lineage>
</organism>
<dbReference type="EMBL" id="UOFB01000339">
    <property type="protein sequence ID" value="VAW49262.1"/>
    <property type="molecule type" value="Genomic_DNA"/>
</dbReference>
<proteinExistence type="predicted"/>